<dbReference type="EMBL" id="RJJQ01000011">
    <property type="protein sequence ID" value="RNI21322.1"/>
    <property type="molecule type" value="Genomic_DNA"/>
</dbReference>
<reference evidence="2 3" key="1">
    <citation type="submission" date="2018-11" db="EMBL/GenBank/DDBJ databases">
        <title>Draft genome of Simplicispira Flexivirga sp. BO-16.</title>
        <authorList>
            <person name="Im W.T."/>
        </authorList>
    </citation>
    <scope>NUCLEOTIDE SEQUENCE [LARGE SCALE GENOMIC DNA]</scope>
    <source>
        <strain evidence="2 3">BO-16</strain>
    </source>
</reference>
<protein>
    <submittedName>
        <fullName evidence="2">Class I SAM-dependent methyltransferase</fullName>
    </submittedName>
</protein>
<dbReference type="SUPFAM" id="SSF53335">
    <property type="entry name" value="S-adenosyl-L-methionine-dependent methyltransferases"/>
    <property type="match status" value="1"/>
</dbReference>
<dbReference type="InterPro" id="IPR029063">
    <property type="entry name" value="SAM-dependent_MTases_sf"/>
</dbReference>
<dbReference type="RefSeq" id="WP_123271638.1">
    <property type="nucleotide sequence ID" value="NZ_RJJQ01000011.1"/>
</dbReference>
<dbReference type="Gene3D" id="3.40.50.150">
    <property type="entry name" value="Vaccinia Virus protein VP39"/>
    <property type="match status" value="1"/>
</dbReference>
<feature type="domain" description="Methyltransferase" evidence="1">
    <location>
        <begin position="45"/>
        <end position="143"/>
    </location>
</feature>
<keyword evidence="2" id="KW-0808">Transferase</keyword>
<comment type="caution">
    <text evidence="2">The sequence shown here is derived from an EMBL/GenBank/DDBJ whole genome shotgun (WGS) entry which is preliminary data.</text>
</comment>
<dbReference type="InterPro" id="IPR041698">
    <property type="entry name" value="Methyltransf_25"/>
</dbReference>
<dbReference type="GO" id="GO:0032259">
    <property type="term" value="P:methylation"/>
    <property type="evidence" value="ECO:0007669"/>
    <property type="project" value="UniProtKB-KW"/>
</dbReference>
<dbReference type="CDD" id="cd02440">
    <property type="entry name" value="AdoMet_MTases"/>
    <property type="match status" value="1"/>
</dbReference>
<dbReference type="GO" id="GO:0010420">
    <property type="term" value="F:polyprenyldihydroxybenzoate methyltransferase activity"/>
    <property type="evidence" value="ECO:0007669"/>
    <property type="project" value="TreeGrafter"/>
</dbReference>
<gene>
    <name evidence="2" type="ORF">EFY87_11565</name>
</gene>
<evidence type="ECO:0000313" key="2">
    <source>
        <dbReference type="EMBL" id="RNI21322.1"/>
    </source>
</evidence>
<evidence type="ECO:0000259" key="1">
    <source>
        <dbReference type="Pfam" id="PF13649"/>
    </source>
</evidence>
<organism evidence="2 3">
    <name type="scientific">Flexivirga caeni</name>
    <dbReference type="NCBI Taxonomy" id="2294115"/>
    <lineage>
        <taxon>Bacteria</taxon>
        <taxon>Bacillati</taxon>
        <taxon>Actinomycetota</taxon>
        <taxon>Actinomycetes</taxon>
        <taxon>Micrococcales</taxon>
        <taxon>Dermacoccaceae</taxon>
        <taxon>Flexivirga</taxon>
    </lineage>
</organism>
<evidence type="ECO:0000313" key="3">
    <source>
        <dbReference type="Proteomes" id="UP000271678"/>
    </source>
</evidence>
<dbReference type="Proteomes" id="UP000271678">
    <property type="component" value="Unassembled WGS sequence"/>
</dbReference>
<accession>A0A3M9M717</accession>
<dbReference type="OrthoDB" id="7062303at2"/>
<keyword evidence="2" id="KW-0489">Methyltransferase</keyword>
<name>A0A3M9M717_9MICO</name>
<proteinExistence type="predicted"/>
<sequence>MTVPSRWEQGHHGYGARFAQLLKDGVDITGEARLADTLLPRGGTVLDAGCGMGRIAAALEAAGHDAYGVDLDAELLEQAGRTYPALPVAELRLEDVSPDSLAAQEFPTSYDLIVCVGNVMVFLAERSERNVLRALRSVITDRGRLLVGFHQGGVNPASRSYPAEEFIADAEASGWQLESRFATYDLRPEPGEDSFFVGILRAA</sequence>
<dbReference type="Pfam" id="PF13649">
    <property type="entry name" value="Methyltransf_25"/>
    <property type="match status" value="1"/>
</dbReference>
<dbReference type="PANTHER" id="PTHR43464:SF89">
    <property type="entry name" value="METHYLTRANSFERASE"/>
    <property type="match status" value="1"/>
</dbReference>
<dbReference type="AlphaFoldDB" id="A0A3M9M717"/>
<dbReference type="PANTHER" id="PTHR43464">
    <property type="entry name" value="METHYLTRANSFERASE"/>
    <property type="match status" value="1"/>
</dbReference>
<keyword evidence="3" id="KW-1185">Reference proteome</keyword>